<accession>A0ABR1SN51</accession>
<reference evidence="1 2" key="1">
    <citation type="submission" date="2023-01" db="EMBL/GenBank/DDBJ databases">
        <title>Analysis of 21 Apiospora genomes using comparative genomics revels a genus with tremendous synthesis potential of carbohydrate active enzymes and secondary metabolites.</title>
        <authorList>
            <person name="Sorensen T."/>
        </authorList>
    </citation>
    <scope>NUCLEOTIDE SEQUENCE [LARGE SCALE GENOMIC DNA]</scope>
    <source>
        <strain evidence="1 2">CBS 33761</strain>
    </source>
</reference>
<gene>
    <name evidence="1" type="ORF">PG993_010612</name>
</gene>
<dbReference type="EMBL" id="JAQQWK010000009">
    <property type="protein sequence ID" value="KAK8035617.1"/>
    <property type="molecule type" value="Genomic_DNA"/>
</dbReference>
<protein>
    <submittedName>
        <fullName evidence="1">Uncharacterized protein</fullName>
    </submittedName>
</protein>
<keyword evidence="2" id="KW-1185">Reference proteome</keyword>
<proteinExistence type="predicted"/>
<dbReference type="Proteomes" id="UP001444661">
    <property type="component" value="Unassembled WGS sequence"/>
</dbReference>
<name>A0ABR1SN51_9PEZI</name>
<sequence>MLLLRLPGLFKPTRDLVRVHRHILPVLRQPPVFVEPPDPAERHRQVRDVLVGRALRPQRAHDRPESQRSMSSLFAKVGVEEEAGASEVSPLLMLFFAAVVDAAVLRPGSGRGLFRSMAMCGSDTDAGRGGSNADSGLASFLLLLVRGRVWGGGLAEQWRVRVSLGNSEYVAVCAEDSEMEEAGVAVGAAAAITESWPYMLNRLRGMLCDFRRDRSPPFCQYACLT</sequence>
<evidence type="ECO:0000313" key="2">
    <source>
        <dbReference type="Proteomes" id="UP001444661"/>
    </source>
</evidence>
<comment type="caution">
    <text evidence="1">The sequence shown here is derived from an EMBL/GenBank/DDBJ whole genome shotgun (WGS) entry which is preliminary data.</text>
</comment>
<organism evidence="1 2">
    <name type="scientific">Apiospora rasikravindrae</name>
    <dbReference type="NCBI Taxonomy" id="990691"/>
    <lineage>
        <taxon>Eukaryota</taxon>
        <taxon>Fungi</taxon>
        <taxon>Dikarya</taxon>
        <taxon>Ascomycota</taxon>
        <taxon>Pezizomycotina</taxon>
        <taxon>Sordariomycetes</taxon>
        <taxon>Xylariomycetidae</taxon>
        <taxon>Amphisphaeriales</taxon>
        <taxon>Apiosporaceae</taxon>
        <taxon>Apiospora</taxon>
    </lineage>
</organism>
<evidence type="ECO:0000313" key="1">
    <source>
        <dbReference type="EMBL" id="KAK8035617.1"/>
    </source>
</evidence>